<reference evidence="1" key="1">
    <citation type="journal article" date="2022" name="J Environ Chem Eng">
        <title>Biodegradation of petroleum oil using a constructed nonpathogenic and heavy metal-tolerant bacterial consortium isolated from marine sponges.</title>
        <authorList>
            <person name="Dechsakulwatana C."/>
            <person name="Rungsihiranrut A."/>
            <person name="Muangchinda C."/>
            <person name="Ningthoujam R."/>
            <person name="Klankeo P."/>
            <person name="Pinyakong O."/>
        </authorList>
    </citation>
    <scope>NUCLEOTIDE SEQUENCE</scope>
    <source>
        <strain evidence="1">TL01-2</strain>
    </source>
</reference>
<organism evidence="1 2">
    <name type="scientific">Priestia aryabhattai</name>
    <name type="common">Bacillus aryabhattai</name>
    <dbReference type="NCBI Taxonomy" id="412384"/>
    <lineage>
        <taxon>Bacteria</taxon>
        <taxon>Bacillati</taxon>
        <taxon>Bacillota</taxon>
        <taxon>Bacilli</taxon>
        <taxon>Bacillales</taxon>
        <taxon>Bacillaceae</taxon>
        <taxon>Priestia</taxon>
    </lineage>
</organism>
<accession>A0AAX6NCT4</accession>
<sequence length="130" mass="15173">MIESFESVTATFQSDGNGGSSFLIENPLPIFHSGVINFSKEKIVTRASFRHIFKNGEIVYWELSCKVEEYEFRFFCHHFAEFDILENNTIVTDRFFGKHNCYRDRKVICYTAEHAVSLYCQFVKMVSQTA</sequence>
<dbReference type="AlphaFoldDB" id="A0AAX6NCT4"/>
<name>A0AAX6NCT4_PRIAR</name>
<proteinExistence type="predicted"/>
<reference evidence="1" key="2">
    <citation type="submission" date="2022-12" db="EMBL/GenBank/DDBJ databases">
        <authorList>
            <person name="Dechsakulwatana C."/>
            <person name="Rungsihiranrut A."/>
            <person name="Muangchinda C."/>
            <person name="Ningthoujam R."/>
            <person name="Klankeo P."/>
            <person name="Pinyakong O."/>
        </authorList>
    </citation>
    <scope>NUCLEOTIDE SEQUENCE</scope>
    <source>
        <strain evidence="1">TL01-2</strain>
    </source>
</reference>
<evidence type="ECO:0000313" key="1">
    <source>
        <dbReference type="EMBL" id="MDU9693607.1"/>
    </source>
</evidence>
<comment type="caution">
    <text evidence="1">The sequence shown here is derived from an EMBL/GenBank/DDBJ whole genome shotgun (WGS) entry which is preliminary data.</text>
</comment>
<dbReference type="Proteomes" id="UP001269400">
    <property type="component" value="Unassembled WGS sequence"/>
</dbReference>
<gene>
    <name evidence="1" type="ORF">O0Q50_20750</name>
</gene>
<dbReference type="EMBL" id="JAPTGD010000002">
    <property type="protein sequence ID" value="MDU9693607.1"/>
    <property type="molecule type" value="Genomic_DNA"/>
</dbReference>
<protein>
    <submittedName>
        <fullName evidence="1">Uncharacterized protein</fullName>
    </submittedName>
</protein>
<evidence type="ECO:0000313" key="2">
    <source>
        <dbReference type="Proteomes" id="UP001269400"/>
    </source>
</evidence>
<dbReference type="RefSeq" id="WP_316910832.1">
    <property type="nucleotide sequence ID" value="NZ_JAPTGD010000002.1"/>
</dbReference>